<dbReference type="PROSITE" id="PS50042">
    <property type="entry name" value="CNMP_BINDING_3"/>
    <property type="match status" value="1"/>
</dbReference>
<reference evidence="5 6" key="1">
    <citation type="submission" date="2013-11" db="EMBL/GenBank/DDBJ databases">
        <title>Metagenomic analysis of a methanogenic consortium involved in long chain n-alkane degradation.</title>
        <authorList>
            <person name="Davidova I.A."/>
            <person name="Callaghan A.V."/>
            <person name="Wawrik B."/>
            <person name="Pruitt S."/>
            <person name="Marks C."/>
            <person name="Duncan K.E."/>
            <person name="Suflita J.M."/>
        </authorList>
    </citation>
    <scope>NUCLEOTIDE SEQUENCE [LARGE SCALE GENOMIC DNA]</scope>
    <source>
        <strain evidence="5 6">SPR</strain>
    </source>
</reference>
<dbReference type="PANTHER" id="PTHR43080">
    <property type="entry name" value="CBS DOMAIN-CONTAINING PROTEIN CBSX3, MITOCHONDRIAL"/>
    <property type="match status" value="1"/>
</dbReference>
<dbReference type="InterPro" id="IPR000644">
    <property type="entry name" value="CBS_dom"/>
</dbReference>
<feature type="domain" description="Cyclic nucleotide-binding" evidence="3">
    <location>
        <begin position="18"/>
        <end position="138"/>
    </location>
</feature>
<dbReference type="Proteomes" id="UP000032233">
    <property type="component" value="Unassembled WGS sequence"/>
</dbReference>
<proteinExistence type="predicted"/>
<dbReference type="EMBL" id="AZAC01000017">
    <property type="protein sequence ID" value="KIX13257.1"/>
    <property type="molecule type" value="Genomic_DNA"/>
</dbReference>
<organism evidence="5 6">
    <name type="scientific">Dethiosulfatarculus sandiegensis</name>
    <dbReference type="NCBI Taxonomy" id="1429043"/>
    <lineage>
        <taxon>Bacteria</taxon>
        <taxon>Pseudomonadati</taxon>
        <taxon>Thermodesulfobacteriota</taxon>
        <taxon>Desulfarculia</taxon>
        <taxon>Desulfarculales</taxon>
        <taxon>Desulfarculaceae</taxon>
        <taxon>Dethiosulfatarculus</taxon>
    </lineage>
</organism>
<dbReference type="PROSITE" id="PS51371">
    <property type="entry name" value="CBS"/>
    <property type="match status" value="2"/>
</dbReference>
<dbReference type="InterPro" id="IPR018821">
    <property type="entry name" value="DUF294_put_nucleoTrafse_sb-bd"/>
</dbReference>
<feature type="domain" description="CBS" evidence="4">
    <location>
        <begin position="239"/>
        <end position="295"/>
    </location>
</feature>
<comment type="caution">
    <text evidence="5">The sequence shown here is derived from an EMBL/GenBank/DDBJ whole genome shotgun (WGS) entry which is preliminary data.</text>
</comment>
<dbReference type="SMART" id="SM00100">
    <property type="entry name" value="cNMP"/>
    <property type="match status" value="1"/>
</dbReference>
<dbReference type="Gene3D" id="3.10.580.10">
    <property type="entry name" value="CBS-domain"/>
    <property type="match status" value="1"/>
</dbReference>
<dbReference type="SMART" id="SM00116">
    <property type="entry name" value="CBS"/>
    <property type="match status" value="2"/>
</dbReference>
<evidence type="ECO:0000256" key="1">
    <source>
        <dbReference type="ARBA" id="ARBA00023122"/>
    </source>
</evidence>
<dbReference type="InterPro" id="IPR046342">
    <property type="entry name" value="CBS_dom_sf"/>
</dbReference>
<dbReference type="Pfam" id="PF00571">
    <property type="entry name" value="CBS"/>
    <property type="match status" value="2"/>
</dbReference>
<protein>
    <recommendedName>
        <fullName evidence="7">Nucleotidyltransferase</fullName>
    </recommendedName>
</protein>
<sequence length="644" mass="72461">MTDFPLERVLAFVATVTPFDALDREALEEVVSQMEIAFYPKGEVIIPMGGPPSSFLHIIQSGSARITLPGDEGEILVDVRGEGDSFGALSLLQGKKALFEVSAREDLICYLLPAFNFKRLVEENQVFERHFAFSLARNLEAVRKGKDNQLPQVTGLGGLYLEAALVRSRVGELMSRQVLSCLPATSIRTTARRMTQAQVGAMVIKEESGVPVGIVTDRDLRTKVLTRGMDYGASVYHVMSQPLHTITPDKFAFEALLQMSRHGVHHLVVTDNERVVGVLSDHDLQTLTGSSPVAVARDIDKITKLDDLVRQHERVDRILEMLLRQGGSAQTMLELVTEFNDRVVRKLIHIIENQMEASGLGSPPVRYVWMALGSEGRREQTLRTDQDNSIIFANVPPEKHDQIQGWFLEFGEQVVAGLERCGIPRCKGGVMASNPKCCQTEERWIKTFISWVREPNPKTLRLASIFFDFRGIMVEADFLDNLAAKLGRAMDANRLFLRFMAKNGLYNRPPLGFFRQFVVEKSGEHKNKLNLKLSGLTPLVDAARVLSLEQGIKETNTLFRLRELAQRGILKGDFAADLEEAFCFITLLRITRHLEDRAHGKEPDNFLNPAGLNKLQRSMLKESFTVINRLQDLLEHRFQTWLVT</sequence>
<dbReference type="GO" id="GO:0008773">
    <property type="term" value="F:[protein-PII] uridylyltransferase activity"/>
    <property type="evidence" value="ECO:0007669"/>
    <property type="project" value="InterPro"/>
</dbReference>
<gene>
    <name evidence="5" type="ORF">X474_14740</name>
</gene>
<evidence type="ECO:0000313" key="6">
    <source>
        <dbReference type="Proteomes" id="UP000032233"/>
    </source>
</evidence>
<dbReference type="RefSeq" id="WP_044349557.1">
    <property type="nucleotide sequence ID" value="NZ_AZAC01000017.1"/>
</dbReference>
<keyword evidence="6" id="KW-1185">Reference proteome</keyword>
<evidence type="ECO:0000256" key="2">
    <source>
        <dbReference type="PROSITE-ProRule" id="PRU00703"/>
    </source>
</evidence>
<dbReference type="STRING" id="1429043.X474_14740"/>
<dbReference type="CDD" id="cd00038">
    <property type="entry name" value="CAP_ED"/>
    <property type="match status" value="1"/>
</dbReference>
<dbReference type="Pfam" id="PF10335">
    <property type="entry name" value="DUF294_C"/>
    <property type="match status" value="1"/>
</dbReference>
<dbReference type="InterPro" id="IPR000595">
    <property type="entry name" value="cNMP-bd_dom"/>
</dbReference>
<dbReference type="CDD" id="cd04587">
    <property type="entry name" value="CBS_pair_CAP-ED_NT_Pol-beta-like_DUF294_assoc"/>
    <property type="match status" value="1"/>
</dbReference>
<dbReference type="Gene3D" id="2.60.120.10">
    <property type="entry name" value="Jelly Rolls"/>
    <property type="match status" value="1"/>
</dbReference>
<dbReference type="InterPro" id="IPR051257">
    <property type="entry name" value="Diverse_CBS-Domain"/>
</dbReference>
<dbReference type="InterPro" id="IPR018490">
    <property type="entry name" value="cNMP-bd_dom_sf"/>
</dbReference>
<dbReference type="InterPro" id="IPR005105">
    <property type="entry name" value="GlnD_Uridyltrans_N"/>
</dbReference>
<dbReference type="OrthoDB" id="9808528at2"/>
<dbReference type="InParanoid" id="A0A0D2GE36"/>
<evidence type="ECO:0008006" key="7">
    <source>
        <dbReference type="Google" id="ProtNLM"/>
    </source>
</evidence>
<evidence type="ECO:0000259" key="4">
    <source>
        <dbReference type="PROSITE" id="PS51371"/>
    </source>
</evidence>
<dbReference type="SUPFAM" id="SSF54631">
    <property type="entry name" value="CBS-domain pair"/>
    <property type="match status" value="1"/>
</dbReference>
<feature type="domain" description="CBS" evidence="4">
    <location>
        <begin position="174"/>
        <end position="231"/>
    </location>
</feature>
<accession>A0A0D2GE36</accession>
<keyword evidence="1 2" id="KW-0129">CBS domain</keyword>
<name>A0A0D2GE36_9BACT</name>
<dbReference type="Pfam" id="PF00027">
    <property type="entry name" value="cNMP_binding"/>
    <property type="match status" value="1"/>
</dbReference>
<dbReference type="SUPFAM" id="SSF51206">
    <property type="entry name" value="cAMP-binding domain-like"/>
    <property type="match status" value="1"/>
</dbReference>
<dbReference type="PATRIC" id="fig|1429043.3.peg.3123"/>
<dbReference type="CDD" id="cd05401">
    <property type="entry name" value="NT_GlnE_GlnD_like"/>
    <property type="match status" value="1"/>
</dbReference>
<evidence type="ECO:0000313" key="5">
    <source>
        <dbReference type="EMBL" id="KIX13257.1"/>
    </source>
</evidence>
<dbReference type="AlphaFoldDB" id="A0A0D2GE36"/>
<dbReference type="PANTHER" id="PTHR43080:SF2">
    <property type="entry name" value="CBS DOMAIN-CONTAINING PROTEIN"/>
    <property type="match status" value="1"/>
</dbReference>
<evidence type="ECO:0000259" key="3">
    <source>
        <dbReference type="PROSITE" id="PS50042"/>
    </source>
</evidence>
<dbReference type="Pfam" id="PF03445">
    <property type="entry name" value="DUF294"/>
    <property type="match status" value="1"/>
</dbReference>
<dbReference type="InterPro" id="IPR014710">
    <property type="entry name" value="RmlC-like_jellyroll"/>
</dbReference>